<evidence type="ECO:0000313" key="1">
    <source>
        <dbReference type="EMBL" id="KIW86571.1"/>
    </source>
</evidence>
<dbReference type="VEuPathDB" id="FungiDB:Z517_01969"/>
<dbReference type="AlphaFoldDB" id="A0A0D2E8Z2"/>
<organism evidence="1 2">
    <name type="scientific">Fonsecaea pedrosoi CBS 271.37</name>
    <dbReference type="NCBI Taxonomy" id="1442368"/>
    <lineage>
        <taxon>Eukaryota</taxon>
        <taxon>Fungi</taxon>
        <taxon>Dikarya</taxon>
        <taxon>Ascomycota</taxon>
        <taxon>Pezizomycotina</taxon>
        <taxon>Eurotiomycetes</taxon>
        <taxon>Chaetothyriomycetidae</taxon>
        <taxon>Chaetothyriales</taxon>
        <taxon>Herpotrichiellaceae</taxon>
        <taxon>Fonsecaea</taxon>
    </lineage>
</organism>
<dbReference type="OrthoDB" id="10420478at2759"/>
<sequence>MGQKGKAKQFNFVTFGTPDEMKSTRARHLVSSHVSRLWRRKTQPLTIERQIPLHNSAFWTNTSRQMKEIRSGSSRAIQSRDAHNEFVAGIPHKIPGQISSSIHLFQFLQVYPLFTCPVEVMLDGATPHAAGVLANIDVKEVYPAIISMSLTWFWTQFPSQYLLDSARYYRLQAISRLRQRMNHENVRDDVVLMVICLLQTDVCLSIHSRESSLILYQALMGDIKALTIHRKGLEAVLQGKDVRHQSNQYLKVVKDKHDLLLDLMGEPMPFGAWHTMSSETLELHYSSTPFPLGISEVIAVLPEGFRAIASEGRGLSIELAKSHFNRRGGALILKSIEFD</sequence>
<dbReference type="RefSeq" id="XP_013290379.1">
    <property type="nucleotide sequence ID" value="XM_013434925.1"/>
</dbReference>
<accession>A0A0D2E8Z2</accession>
<dbReference type="HOGENOM" id="CLU_070618_0_0_1"/>
<protein>
    <submittedName>
        <fullName evidence="1">Uncharacterized protein</fullName>
    </submittedName>
</protein>
<name>A0A0D2E8Z2_9EURO</name>
<keyword evidence="2" id="KW-1185">Reference proteome</keyword>
<gene>
    <name evidence="1" type="ORF">Z517_01969</name>
</gene>
<dbReference type="GeneID" id="25301459"/>
<proteinExistence type="predicted"/>
<reference evidence="1 2" key="1">
    <citation type="submission" date="2015-01" db="EMBL/GenBank/DDBJ databases">
        <title>The Genome Sequence of Fonsecaea pedrosoi CBS 271.37.</title>
        <authorList>
            <consortium name="The Broad Institute Genomics Platform"/>
            <person name="Cuomo C."/>
            <person name="de Hoog S."/>
            <person name="Gorbushina A."/>
            <person name="Stielow B."/>
            <person name="Teixiera M."/>
            <person name="Abouelleil A."/>
            <person name="Chapman S.B."/>
            <person name="Priest M."/>
            <person name="Young S.K."/>
            <person name="Wortman J."/>
            <person name="Nusbaum C."/>
            <person name="Birren B."/>
        </authorList>
    </citation>
    <scope>NUCLEOTIDE SEQUENCE [LARGE SCALE GENOMIC DNA]</scope>
    <source>
        <strain evidence="1 2">CBS 271.37</strain>
    </source>
</reference>
<dbReference type="Proteomes" id="UP000053029">
    <property type="component" value="Unassembled WGS sequence"/>
</dbReference>
<dbReference type="EMBL" id="KN846969">
    <property type="protein sequence ID" value="KIW86571.1"/>
    <property type="molecule type" value="Genomic_DNA"/>
</dbReference>
<evidence type="ECO:0000313" key="2">
    <source>
        <dbReference type="Proteomes" id="UP000053029"/>
    </source>
</evidence>